<evidence type="ECO:0000256" key="10">
    <source>
        <dbReference type="ARBA" id="ARBA00022695"/>
    </source>
</evidence>
<dbReference type="InterPro" id="IPR006375">
    <property type="entry name" value="Man1P_GuaTrfase/Man6P_Isoase"/>
</dbReference>
<dbReference type="NCBIfam" id="TIGR01479">
    <property type="entry name" value="GMP_PMI"/>
    <property type="match status" value="1"/>
</dbReference>
<evidence type="ECO:0000256" key="19">
    <source>
        <dbReference type="ARBA" id="ARBA00067387"/>
    </source>
</evidence>
<dbReference type="Gene3D" id="2.60.120.10">
    <property type="entry name" value="Jelly Rolls"/>
    <property type="match status" value="1"/>
</dbReference>
<keyword evidence="16" id="KW-0170">Cobalt</keyword>
<keyword evidence="25" id="KW-1185">Reference proteome</keyword>
<dbReference type="InterPro" id="IPR005835">
    <property type="entry name" value="NTP_transferase_dom"/>
</dbReference>
<dbReference type="Proteomes" id="UP000595278">
    <property type="component" value="Chromosome"/>
</dbReference>
<dbReference type="PANTHER" id="PTHR46390:SF1">
    <property type="entry name" value="MANNOSE-1-PHOSPHATE GUANYLYLTRANSFERASE"/>
    <property type="match status" value="1"/>
</dbReference>
<dbReference type="GO" id="GO:0004476">
    <property type="term" value="F:mannose-6-phosphate isomerase activity"/>
    <property type="evidence" value="ECO:0007669"/>
    <property type="project" value="UniProtKB-EC"/>
</dbReference>
<evidence type="ECO:0000256" key="20">
    <source>
        <dbReference type="RuleBase" id="RU004190"/>
    </source>
</evidence>
<keyword evidence="15" id="KW-0511">Multifunctional enzyme</keyword>
<comment type="function">
    <text evidence="18">Produces a precursor for alginate polymerization. The alginate layer provides a protective barrier against host immune defenses and antibiotics.</text>
</comment>
<evidence type="ECO:0000256" key="6">
    <source>
        <dbReference type="ARBA" id="ARBA00011245"/>
    </source>
</evidence>
<evidence type="ECO:0000256" key="18">
    <source>
        <dbReference type="ARBA" id="ARBA00057590"/>
    </source>
</evidence>
<dbReference type="GO" id="GO:0004475">
    <property type="term" value="F:mannose-1-phosphate guanylyltransferase (GTP) activity"/>
    <property type="evidence" value="ECO:0007669"/>
    <property type="project" value="UniProtKB-EC"/>
</dbReference>
<evidence type="ECO:0000256" key="9">
    <source>
        <dbReference type="ARBA" id="ARBA00022679"/>
    </source>
</evidence>
<feature type="domain" description="Mannose-6-phosphate isomerase type II C-terminal" evidence="22">
    <location>
        <begin position="351"/>
        <end position="465"/>
    </location>
</feature>
<evidence type="ECO:0000313" key="24">
    <source>
        <dbReference type="EMBL" id="QQP87162.1"/>
    </source>
</evidence>
<dbReference type="FunFam" id="2.60.120.10:FF:000032">
    <property type="entry name" value="Mannose-1-phosphate guanylyltransferase/mannose-6-phosphate isomerase"/>
    <property type="match status" value="1"/>
</dbReference>
<evidence type="ECO:0000256" key="3">
    <source>
        <dbReference type="ARBA" id="ARBA00004666"/>
    </source>
</evidence>
<evidence type="ECO:0000256" key="2">
    <source>
        <dbReference type="ARBA" id="ARBA00001941"/>
    </source>
</evidence>
<comment type="subunit">
    <text evidence="6">Monomer.</text>
</comment>
<comment type="catalytic activity">
    <reaction evidence="1">
        <text>D-mannose 6-phosphate = D-fructose 6-phosphate</text>
        <dbReference type="Rhea" id="RHEA:12356"/>
        <dbReference type="ChEBI" id="CHEBI:58735"/>
        <dbReference type="ChEBI" id="CHEBI:61527"/>
        <dbReference type="EC" id="5.3.1.8"/>
    </reaction>
</comment>
<dbReference type="EC" id="5.3.1.8" evidence="7"/>
<dbReference type="GO" id="GO:0042121">
    <property type="term" value="P:alginic acid biosynthetic process"/>
    <property type="evidence" value="ECO:0007669"/>
    <property type="project" value="UniProtKB-KW"/>
</dbReference>
<keyword evidence="11" id="KW-0547">Nucleotide-binding</keyword>
<evidence type="ECO:0000256" key="17">
    <source>
        <dbReference type="ARBA" id="ARBA00047343"/>
    </source>
</evidence>
<organism evidence="24 25">
    <name type="scientific">Entomomonas asaccharolytica</name>
    <dbReference type="NCBI Taxonomy" id="2785331"/>
    <lineage>
        <taxon>Bacteria</taxon>
        <taxon>Pseudomonadati</taxon>
        <taxon>Pseudomonadota</taxon>
        <taxon>Gammaproteobacteria</taxon>
        <taxon>Pseudomonadales</taxon>
        <taxon>Pseudomonadaceae</taxon>
        <taxon>Entomomonas</taxon>
    </lineage>
</organism>
<proteinExistence type="inferred from homology"/>
<accession>A0A974NIH1</accession>
<evidence type="ECO:0000256" key="13">
    <source>
        <dbReference type="ARBA" id="ARBA00023134"/>
    </source>
</evidence>
<evidence type="ECO:0000256" key="16">
    <source>
        <dbReference type="ARBA" id="ARBA00023285"/>
    </source>
</evidence>
<dbReference type="Gene3D" id="3.90.550.10">
    <property type="entry name" value="Spore Coat Polysaccharide Biosynthesis Protein SpsA, Chain A"/>
    <property type="match status" value="1"/>
</dbReference>
<dbReference type="AlphaFoldDB" id="A0A974NIH1"/>
<keyword evidence="10 24" id="KW-0548">Nucleotidyltransferase</keyword>
<sequence length="469" mass="52695">MEQPLVPVVMSGGSGTRLWPLSRQAKPKQFLALVSEYSLLQDTINRLDGINKQDPIVICNEEHRFLVAEQLRQLEQKATILLEPIGRNTAPAVALAAFKVYQQSPNAILLVLAADHLIQNIEAFQQAINNALTLANQDYLVTFGIVPTAPETGYGYIEQGAQIAEGSYQVKQFIEKPSQPKAEEYIQAGHYCWNSGMFMFTAKTYLMELERYRPDIYKACQQAIQSSKVDLDFIRIDKEAFLGCPSDSIDYAVMEKTDKAVVVPLEAGWTDIGSWSALWQVVNKDSQGNTLKGDVLVEQTTNTLVYANDRLVTTLGVDNLVIVETKDAVLVAAKDKIQQVKEIVTKLQKAGRVEVVQHSEVHRPWGFYDCIDIGERYQVKRINVKPGAKLSLQKHHHRAEHWVIVKGTARITKNNETYLLTEDQSTYIPIGEIHSLENPGKIPLELIEVQSGSYLGEDDIIRLEDKYGR</sequence>
<comment type="catalytic activity">
    <reaction evidence="17">
        <text>alpha-D-mannose 1-phosphate + GTP + H(+) = GDP-alpha-D-mannose + diphosphate</text>
        <dbReference type="Rhea" id="RHEA:15229"/>
        <dbReference type="ChEBI" id="CHEBI:15378"/>
        <dbReference type="ChEBI" id="CHEBI:33019"/>
        <dbReference type="ChEBI" id="CHEBI:37565"/>
        <dbReference type="ChEBI" id="CHEBI:57527"/>
        <dbReference type="ChEBI" id="CHEBI:58409"/>
        <dbReference type="EC" id="2.7.7.13"/>
    </reaction>
</comment>
<feature type="domain" description="Nucleotidyl transferase" evidence="21">
    <location>
        <begin position="7"/>
        <end position="286"/>
    </location>
</feature>
<evidence type="ECO:0000256" key="12">
    <source>
        <dbReference type="ARBA" id="ARBA00022841"/>
    </source>
</evidence>
<evidence type="ECO:0000256" key="5">
    <source>
        <dbReference type="ARBA" id="ARBA00006115"/>
    </source>
</evidence>
<evidence type="ECO:0000256" key="15">
    <source>
        <dbReference type="ARBA" id="ARBA00023268"/>
    </source>
</evidence>
<keyword evidence="14 24" id="KW-0413">Isomerase</keyword>
<feature type="domain" description="MannoseP isomerase/GMP-like beta-helix" evidence="23">
    <location>
        <begin position="299"/>
        <end position="347"/>
    </location>
</feature>
<dbReference type="InterPro" id="IPR011051">
    <property type="entry name" value="RmlC_Cupin_sf"/>
</dbReference>
<dbReference type="PANTHER" id="PTHR46390">
    <property type="entry name" value="MANNOSE-1-PHOSPHATE GUANYLYLTRANSFERASE"/>
    <property type="match status" value="1"/>
</dbReference>
<dbReference type="GO" id="GO:0009298">
    <property type="term" value="P:GDP-mannose biosynthetic process"/>
    <property type="evidence" value="ECO:0007669"/>
    <property type="project" value="TreeGrafter"/>
</dbReference>
<evidence type="ECO:0000313" key="25">
    <source>
        <dbReference type="Proteomes" id="UP000595278"/>
    </source>
</evidence>
<dbReference type="Pfam" id="PF01050">
    <property type="entry name" value="MannoseP_isomer"/>
    <property type="match status" value="1"/>
</dbReference>
<evidence type="ECO:0000256" key="14">
    <source>
        <dbReference type="ARBA" id="ARBA00023235"/>
    </source>
</evidence>
<evidence type="ECO:0000256" key="11">
    <source>
        <dbReference type="ARBA" id="ARBA00022741"/>
    </source>
</evidence>
<reference evidence="24 25" key="1">
    <citation type="submission" date="2021-01" db="EMBL/GenBank/DDBJ databases">
        <title>Entomomonas sp. F2A isolated from a house cricket (Acheta domesticus).</title>
        <authorList>
            <person name="Spergser J."/>
            <person name="Busse H.-J."/>
        </authorList>
    </citation>
    <scope>NUCLEOTIDE SEQUENCE [LARGE SCALE GENOMIC DNA]</scope>
    <source>
        <strain evidence="24 25">F2A</strain>
    </source>
</reference>
<dbReference type="CDD" id="cd02509">
    <property type="entry name" value="GDP-M1P_Guanylyltransferase"/>
    <property type="match status" value="1"/>
</dbReference>
<keyword evidence="13" id="KW-0342">GTP-binding</keyword>
<dbReference type="KEGG" id="eaz:JHT90_08170"/>
<comment type="similarity">
    <text evidence="5 20">Belongs to the mannose-6-phosphate isomerase type 2 family.</text>
</comment>
<comment type="pathway">
    <text evidence="4">Nucleotide-sugar biosynthesis; GDP-alpha-D-mannose biosynthesis; GDP-alpha-D-mannose from alpha-D-mannose 1-phosphate (GTP route): step 1/1.</text>
</comment>
<dbReference type="EMBL" id="CP067393">
    <property type="protein sequence ID" value="QQP87162.1"/>
    <property type="molecule type" value="Genomic_DNA"/>
</dbReference>
<dbReference type="CDD" id="cd02213">
    <property type="entry name" value="cupin_PMI_typeII_C"/>
    <property type="match status" value="1"/>
</dbReference>
<comment type="pathway">
    <text evidence="3">Nucleotide-sugar biosynthesis; GDP-alpha-D-mannose biosynthesis; alpha-D-mannose 1-phosphate from D-fructose 6-phosphate: step 1/2.</text>
</comment>
<evidence type="ECO:0000256" key="4">
    <source>
        <dbReference type="ARBA" id="ARBA00004823"/>
    </source>
</evidence>
<evidence type="ECO:0000259" key="21">
    <source>
        <dbReference type="Pfam" id="PF00483"/>
    </source>
</evidence>
<dbReference type="FunFam" id="3.90.550.10:FF:000046">
    <property type="entry name" value="Mannose-1-phosphate guanylyltransferase (GDP)"/>
    <property type="match status" value="1"/>
</dbReference>
<dbReference type="GO" id="GO:0005525">
    <property type="term" value="F:GTP binding"/>
    <property type="evidence" value="ECO:0007669"/>
    <property type="project" value="UniProtKB-KW"/>
</dbReference>
<dbReference type="InterPro" id="IPR014710">
    <property type="entry name" value="RmlC-like_jellyroll"/>
</dbReference>
<keyword evidence="9 24" id="KW-0808">Transferase</keyword>
<dbReference type="Pfam" id="PF00483">
    <property type="entry name" value="NTP_transferase"/>
    <property type="match status" value="1"/>
</dbReference>
<dbReference type="InterPro" id="IPR029044">
    <property type="entry name" value="Nucleotide-diphossugar_trans"/>
</dbReference>
<evidence type="ECO:0000259" key="23">
    <source>
        <dbReference type="Pfam" id="PF22640"/>
    </source>
</evidence>
<dbReference type="InterPro" id="IPR049577">
    <property type="entry name" value="GMPP_N"/>
</dbReference>
<name>A0A974NIH1_9GAMM</name>
<dbReference type="InterPro" id="IPR051161">
    <property type="entry name" value="Mannose-6P_isomerase_type2"/>
</dbReference>
<dbReference type="SUPFAM" id="SSF53448">
    <property type="entry name" value="Nucleotide-diphospho-sugar transferases"/>
    <property type="match status" value="1"/>
</dbReference>
<evidence type="ECO:0000259" key="22">
    <source>
        <dbReference type="Pfam" id="PF01050"/>
    </source>
</evidence>
<dbReference type="InterPro" id="IPR001538">
    <property type="entry name" value="Man6P_isomerase-2_C"/>
</dbReference>
<dbReference type="EC" id="2.7.7.13" evidence="8"/>
<dbReference type="Pfam" id="PF22640">
    <property type="entry name" value="ManC_GMP_beta-helix"/>
    <property type="match status" value="1"/>
</dbReference>
<dbReference type="InterPro" id="IPR054566">
    <property type="entry name" value="ManC/GMP-like_b-helix"/>
</dbReference>
<evidence type="ECO:0000256" key="1">
    <source>
        <dbReference type="ARBA" id="ARBA00000757"/>
    </source>
</evidence>
<gene>
    <name evidence="24" type="ORF">JHT90_08170</name>
</gene>
<keyword evidence="12" id="KW-0016">Alginate biosynthesis</keyword>
<evidence type="ECO:0000256" key="7">
    <source>
        <dbReference type="ARBA" id="ARBA00011956"/>
    </source>
</evidence>
<evidence type="ECO:0000256" key="8">
    <source>
        <dbReference type="ARBA" id="ARBA00012387"/>
    </source>
</evidence>
<comment type="cofactor">
    <cofactor evidence="2">
        <name>Co(2+)</name>
        <dbReference type="ChEBI" id="CHEBI:48828"/>
    </cofactor>
</comment>
<protein>
    <recommendedName>
        <fullName evidence="19">Alginate biosynthesis protein AlgA</fullName>
        <ecNumber evidence="8">2.7.7.13</ecNumber>
        <ecNumber evidence="7">5.3.1.8</ecNumber>
    </recommendedName>
</protein>
<dbReference type="SUPFAM" id="SSF51182">
    <property type="entry name" value="RmlC-like cupins"/>
    <property type="match status" value="1"/>
</dbReference>